<evidence type="ECO:0000256" key="3">
    <source>
        <dbReference type="ARBA" id="ARBA00022989"/>
    </source>
</evidence>
<dbReference type="GO" id="GO:0055085">
    <property type="term" value="P:transmembrane transport"/>
    <property type="evidence" value="ECO:0007669"/>
    <property type="project" value="InterPro"/>
</dbReference>
<dbReference type="EMBL" id="JADGJH010001592">
    <property type="protein sequence ID" value="KAJ3111861.1"/>
    <property type="molecule type" value="Genomic_DNA"/>
</dbReference>
<keyword evidence="7" id="KW-1185">Reference proteome</keyword>
<protein>
    <submittedName>
        <fullName evidence="6">Protein M3</fullName>
    </submittedName>
</protein>
<keyword evidence="2 5" id="KW-0812">Transmembrane</keyword>
<sequence>MANAGDFPLAIGYTLFGEDMKAIKNENPNASTKSYTSIQKNNEEKIDELMKPSDDSIFRNYVSNDELMKEVEPRLSTQKIMIYFGFKALKAIQFVTMSLLSPANLATIIGLIIASLPAIRNIFTNPGLKTSEPPLSFLFEVLQFLGNAAVPLGLLNLGAALGRLDVKNLISSKIIFAITFCRLIAMPLIGISIVQLLVSKGIIDENAKMFRFVLMVRFNVQKLHLIVSSFKRVCPQHLQLYTLHKCGIRMEKQKQLLA</sequence>
<evidence type="ECO:0000256" key="4">
    <source>
        <dbReference type="ARBA" id="ARBA00023136"/>
    </source>
</evidence>
<feature type="transmembrane region" description="Helical" evidence="5">
    <location>
        <begin position="105"/>
        <end position="123"/>
    </location>
</feature>
<dbReference type="Pfam" id="PF03547">
    <property type="entry name" value="Mem_trans"/>
    <property type="match status" value="1"/>
</dbReference>
<feature type="transmembrane region" description="Helical" evidence="5">
    <location>
        <begin position="135"/>
        <end position="154"/>
    </location>
</feature>
<comment type="subcellular location">
    <subcellularLocation>
        <location evidence="1">Membrane</location>
        <topology evidence="1">Multi-pass membrane protein</topology>
    </subcellularLocation>
</comment>
<dbReference type="PANTHER" id="PTHR31274">
    <property type="entry name" value="PROTEIN ECM3"/>
    <property type="match status" value="1"/>
</dbReference>
<evidence type="ECO:0000313" key="7">
    <source>
        <dbReference type="Proteomes" id="UP001211907"/>
    </source>
</evidence>
<name>A0AAD5SXD9_9FUNG</name>
<evidence type="ECO:0000256" key="1">
    <source>
        <dbReference type="ARBA" id="ARBA00004141"/>
    </source>
</evidence>
<accession>A0AAD5SXD9</accession>
<evidence type="ECO:0000256" key="5">
    <source>
        <dbReference type="SAM" id="Phobius"/>
    </source>
</evidence>
<dbReference type="PANTHER" id="PTHR31274:SF1">
    <property type="entry name" value="AGL149CP"/>
    <property type="match status" value="1"/>
</dbReference>
<gene>
    <name evidence="6" type="primary">ECM3_1</name>
    <name evidence="6" type="ORF">HK100_002533</name>
</gene>
<keyword evidence="3 5" id="KW-1133">Transmembrane helix</keyword>
<comment type="caution">
    <text evidence="6">The sequence shown here is derived from an EMBL/GenBank/DDBJ whole genome shotgun (WGS) entry which is preliminary data.</text>
</comment>
<organism evidence="6 7">
    <name type="scientific">Physocladia obscura</name>
    <dbReference type="NCBI Taxonomy" id="109957"/>
    <lineage>
        <taxon>Eukaryota</taxon>
        <taxon>Fungi</taxon>
        <taxon>Fungi incertae sedis</taxon>
        <taxon>Chytridiomycota</taxon>
        <taxon>Chytridiomycota incertae sedis</taxon>
        <taxon>Chytridiomycetes</taxon>
        <taxon>Chytridiales</taxon>
        <taxon>Chytriomycetaceae</taxon>
        <taxon>Physocladia</taxon>
    </lineage>
</organism>
<dbReference type="AlphaFoldDB" id="A0AAD5SXD9"/>
<dbReference type="InterPro" id="IPR004776">
    <property type="entry name" value="Mem_transp_PIN-like"/>
</dbReference>
<reference evidence="6" key="1">
    <citation type="submission" date="2020-05" db="EMBL/GenBank/DDBJ databases">
        <title>Phylogenomic resolution of chytrid fungi.</title>
        <authorList>
            <person name="Stajich J.E."/>
            <person name="Amses K."/>
            <person name="Simmons R."/>
            <person name="Seto K."/>
            <person name="Myers J."/>
            <person name="Bonds A."/>
            <person name="Quandt C.A."/>
            <person name="Barry K."/>
            <person name="Liu P."/>
            <person name="Grigoriev I."/>
            <person name="Longcore J.E."/>
            <person name="James T.Y."/>
        </authorList>
    </citation>
    <scope>NUCLEOTIDE SEQUENCE</scope>
    <source>
        <strain evidence="6">JEL0513</strain>
    </source>
</reference>
<evidence type="ECO:0000256" key="2">
    <source>
        <dbReference type="ARBA" id="ARBA00022692"/>
    </source>
</evidence>
<keyword evidence="4 5" id="KW-0472">Membrane</keyword>
<dbReference type="GO" id="GO:0016020">
    <property type="term" value="C:membrane"/>
    <property type="evidence" value="ECO:0007669"/>
    <property type="project" value="UniProtKB-SubCell"/>
</dbReference>
<dbReference type="InterPro" id="IPR040254">
    <property type="entry name" value="Ecm3-like"/>
</dbReference>
<proteinExistence type="predicted"/>
<feature type="transmembrane region" description="Helical" evidence="5">
    <location>
        <begin position="174"/>
        <end position="198"/>
    </location>
</feature>
<evidence type="ECO:0000313" key="6">
    <source>
        <dbReference type="EMBL" id="KAJ3111861.1"/>
    </source>
</evidence>
<dbReference type="Proteomes" id="UP001211907">
    <property type="component" value="Unassembled WGS sequence"/>
</dbReference>